<dbReference type="AlphaFoldDB" id="A0A382PZY8"/>
<evidence type="ECO:0000313" key="1">
    <source>
        <dbReference type="EMBL" id="SVC78756.1"/>
    </source>
</evidence>
<reference evidence="1" key="1">
    <citation type="submission" date="2018-05" db="EMBL/GenBank/DDBJ databases">
        <authorList>
            <person name="Lanie J.A."/>
            <person name="Ng W.-L."/>
            <person name="Kazmierczak K.M."/>
            <person name="Andrzejewski T.M."/>
            <person name="Davidsen T.M."/>
            <person name="Wayne K.J."/>
            <person name="Tettelin H."/>
            <person name="Glass J.I."/>
            <person name="Rusch D."/>
            <person name="Podicherti R."/>
            <person name="Tsui H.-C.T."/>
            <person name="Winkler M.E."/>
        </authorList>
    </citation>
    <scope>NUCLEOTIDE SEQUENCE</scope>
</reference>
<sequence>IQRAENINSASSTDIERNVYKNTENQEQEYEECLSCQ</sequence>
<dbReference type="EMBL" id="UINC01110924">
    <property type="protein sequence ID" value="SVC78756.1"/>
    <property type="molecule type" value="Genomic_DNA"/>
</dbReference>
<protein>
    <submittedName>
        <fullName evidence="1">Uncharacterized protein</fullName>
    </submittedName>
</protein>
<feature type="non-terminal residue" evidence="1">
    <location>
        <position position="1"/>
    </location>
</feature>
<accession>A0A382PZY8</accession>
<organism evidence="1">
    <name type="scientific">marine metagenome</name>
    <dbReference type="NCBI Taxonomy" id="408172"/>
    <lineage>
        <taxon>unclassified sequences</taxon>
        <taxon>metagenomes</taxon>
        <taxon>ecological metagenomes</taxon>
    </lineage>
</organism>
<name>A0A382PZY8_9ZZZZ</name>
<proteinExistence type="predicted"/>
<gene>
    <name evidence="1" type="ORF">METZ01_LOCUS331610</name>
</gene>